<sequence>MKEENHACPAVAHGGAATLKPLGGKGNFENHGKAKDNQETQQKVAGQNFGNKIDFGKFDHKNRLLYGKKSTMEKEKIFGCVHLMHKSDHIAPALELGSDCPSINNWEYGVWIGSPQSVRERGRKFVTWMGLNPDRLGGNSVDVYDDEDLSIRASLSAACFKFAANLFNLSSKFFVKPLSVIAPQSELTIPGGGDNAISLVAPPLRMHLRGKHISECLLKILEIEDDA</sequence>
<keyword evidence="3" id="KW-1185">Reference proteome</keyword>
<evidence type="ECO:0000313" key="3">
    <source>
        <dbReference type="Proteomes" id="UP000834106"/>
    </source>
</evidence>
<gene>
    <name evidence="2" type="ORF">FPE_LOCUS24916</name>
</gene>
<organism evidence="2 3">
    <name type="scientific">Fraxinus pennsylvanica</name>
    <dbReference type="NCBI Taxonomy" id="56036"/>
    <lineage>
        <taxon>Eukaryota</taxon>
        <taxon>Viridiplantae</taxon>
        <taxon>Streptophyta</taxon>
        <taxon>Embryophyta</taxon>
        <taxon>Tracheophyta</taxon>
        <taxon>Spermatophyta</taxon>
        <taxon>Magnoliopsida</taxon>
        <taxon>eudicotyledons</taxon>
        <taxon>Gunneridae</taxon>
        <taxon>Pentapetalae</taxon>
        <taxon>asterids</taxon>
        <taxon>lamiids</taxon>
        <taxon>Lamiales</taxon>
        <taxon>Oleaceae</taxon>
        <taxon>Oleeae</taxon>
        <taxon>Fraxinus</taxon>
    </lineage>
</organism>
<feature type="compositionally biased region" description="Basic and acidic residues" evidence="1">
    <location>
        <begin position="28"/>
        <end position="38"/>
    </location>
</feature>
<evidence type="ECO:0000256" key="1">
    <source>
        <dbReference type="SAM" id="MobiDB-lite"/>
    </source>
</evidence>
<accession>A0AAD2A082</accession>
<name>A0AAD2A082_9LAMI</name>
<dbReference type="Proteomes" id="UP000834106">
    <property type="component" value="Chromosome 15"/>
</dbReference>
<evidence type="ECO:0000313" key="2">
    <source>
        <dbReference type="EMBL" id="CAI9777486.1"/>
    </source>
</evidence>
<reference evidence="2" key="1">
    <citation type="submission" date="2023-05" db="EMBL/GenBank/DDBJ databases">
        <authorList>
            <person name="Huff M."/>
        </authorList>
    </citation>
    <scope>NUCLEOTIDE SEQUENCE</scope>
</reference>
<feature type="region of interest" description="Disordered" evidence="1">
    <location>
        <begin position="19"/>
        <end position="40"/>
    </location>
</feature>
<proteinExistence type="predicted"/>
<dbReference type="EMBL" id="OU503050">
    <property type="protein sequence ID" value="CAI9777486.1"/>
    <property type="molecule type" value="Genomic_DNA"/>
</dbReference>
<protein>
    <submittedName>
        <fullName evidence="2">Uncharacterized protein</fullName>
    </submittedName>
</protein>
<dbReference type="AlphaFoldDB" id="A0AAD2A082"/>